<accession>A0AAV9SH15</accession>
<protein>
    <submittedName>
        <fullName evidence="1">Uncharacterized protein</fullName>
    </submittedName>
</protein>
<proteinExistence type="predicted"/>
<sequence>MFQVCCWLATQGEQEAGVGPINQADQVPERADWLSLLPLLRLRLLFEAEPVMTRSEQVKPPADSTVVIDQSCESPNGVLASLREGKLRPDAVGGQSKYVLQLLGQIKNRVLLLLYC</sequence>
<evidence type="ECO:0000313" key="1">
    <source>
        <dbReference type="EMBL" id="KAK5620646.1"/>
    </source>
</evidence>
<reference evidence="1 2" key="1">
    <citation type="submission" date="2021-06" db="EMBL/GenBank/DDBJ databases">
        <authorList>
            <person name="Palmer J.M."/>
        </authorList>
    </citation>
    <scope>NUCLEOTIDE SEQUENCE [LARGE SCALE GENOMIC DNA]</scope>
    <source>
        <strain evidence="1 2">MEX-2019</strain>
        <tissue evidence="1">Muscle</tissue>
    </source>
</reference>
<evidence type="ECO:0000313" key="2">
    <source>
        <dbReference type="Proteomes" id="UP001311232"/>
    </source>
</evidence>
<organism evidence="1 2">
    <name type="scientific">Crenichthys baileyi</name>
    <name type="common">White River springfish</name>
    <dbReference type="NCBI Taxonomy" id="28760"/>
    <lineage>
        <taxon>Eukaryota</taxon>
        <taxon>Metazoa</taxon>
        <taxon>Chordata</taxon>
        <taxon>Craniata</taxon>
        <taxon>Vertebrata</taxon>
        <taxon>Euteleostomi</taxon>
        <taxon>Actinopterygii</taxon>
        <taxon>Neopterygii</taxon>
        <taxon>Teleostei</taxon>
        <taxon>Neoteleostei</taxon>
        <taxon>Acanthomorphata</taxon>
        <taxon>Ovalentaria</taxon>
        <taxon>Atherinomorphae</taxon>
        <taxon>Cyprinodontiformes</taxon>
        <taxon>Goodeidae</taxon>
        <taxon>Crenichthys</taxon>
    </lineage>
</organism>
<gene>
    <name evidence="1" type="ORF">CRENBAI_021038</name>
</gene>
<dbReference type="Proteomes" id="UP001311232">
    <property type="component" value="Unassembled WGS sequence"/>
</dbReference>
<dbReference type="EMBL" id="JAHHUM010000346">
    <property type="protein sequence ID" value="KAK5620646.1"/>
    <property type="molecule type" value="Genomic_DNA"/>
</dbReference>
<name>A0AAV9SH15_9TELE</name>
<feature type="non-terminal residue" evidence="1">
    <location>
        <position position="116"/>
    </location>
</feature>
<comment type="caution">
    <text evidence="1">The sequence shown here is derived from an EMBL/GenBank/DDBJ whole genome shotgun (WGS) entry which is preliminary data.</text>
</comment>
<dbReference type="AlphaFoldDB" id="A0AAV9SH15"/>
<keyword evidence="2" id="KW-1185">Reference proteome</keyword>